<comment type="caution">
    <text evidence="2">The sequence shown here is derived from an EMBL/GenBank/DDBJ whole genome shotgun (WGS) entry which is preliminary data.</text>
</comment>
<keyword evidence="3" id="KW-1185">Reference proteome</keyword>
<dbReference type="OrthoDB" id="3355217at2759"/>
<evidence type="ECO:0000313" key="2">
    <source>
        <dbReference type="EMBL" id="TNN45123.1"/>
    </source>
</evidence>
<proteinExistence type="predicted"/>
<feature type="compositionally biased region" description="Basic and acidic residues" evidence="1">
    <location>
        <begin position="17"/>
        <end position="32"/>
    </location>
</feature>
<protein>
    <submittedName>
        <fullName evidence="2">Uncharacterized protein</fullName>
    </submittedName>
</protein>
<dbReference type="AlphaFoldDB" id="A0A4Z2FWF2"/>
<organism evidence="2 3">
    <name type="scientific">Liparis tanakae</name>
    <name type="common">Tanaka's snailfish</name>
    <dbReference type="NCBI Taxonomy" id="230148"/>
    <lineage>
        <taxon>Eukaryota</taxon>
        <taxon>Metazoa</taxon>
        <taxon>Chordata</taxon>
        <taxon>Craniata</taxon>
        <taxon>Vertebrata</taxon>
        <taxon>Euteleostomi</taxon>
        <taxon>Actinopterygii</taxon>
        <taxon>Neopterygii</taxon>
        <taxon>Teleostei</taxon>
        <taxon>Neoteleostei</taxon>
        <taxon>Acanthomorphata</taxon>
        <taxon>Eupercaria</taxon>
        <taxon>Perciformes</taxon>
        <taxon>Cottioidei</taxon>
        <taxon>Cottales</taxon>
        <taxon>Liparidae</taxon>
        <taxon>Liparis</taxon>
    </lineage>
</organism>
<evidence type="ECO:0000313" key="3">
    <source>
        <dbReference type="Proteomes" id="UP000314294"/>
    </source>
</evidence>
<feature type="region of interest" description="Disordered" evidence="1">
    <location>
        <begin position="17"/>
        <end position="36"/>
    </location>
</feature>
<evidence type="ECO:0000256" key="1">
    <source>
        <dbReference type="SAM" id="MobiDB-lite"/>
    </source>
</evidence>
<accession>A0A4Z2FWF2</accession>
<dbReference type="PANTHER" id="PTHR48465">
    <property type="entry name" value="PROTEIN SSUH2 HOMOLOG"/>
    <property type="match status" value="1"/>
</dbReference>
<dbReference type="InterPro" id="IPR052789">
    <property type="entry name" value="SSUH2_homolog"/>
</dbReference>
<sequence>MLLTRLFSPAPQYRLETFAESRQTEPAEKPFEGEEADFYTQPAPRPWEVPATAPALFTKHKEEIRVPYTSSIKVTGSQRGVRQKNNALLLWLPAVESTF</sequence>
<gene>
    <name evidence="2" type="ORF">EYF80_044662</name>
</gene>
<dbReference type="EMBL" id="SRLO01000865">
    <property type="protein sequence ID" value="TNN45123.1"/>
    <property type="molecule type" value="Genomic_DNA"/>
</dbReference>
<dbReference type="PANTHER" id="PTHR48465:SF1">
    <property type="entry name" value="PROTEIN SSUH2 HOMOLOG"/>
    <property type="match status" value="1"/>
</dbReference>
<name>A0A4Z2FWF2_9TELE</name>
<dbReference type="Proteomes" id="UP000314294">
    <property type="component" value="Unassembled WGS sequence"/>
</dbReference>
<reference evidence="2 3" key="1">
    <citation type="submission" date="2019-03" db="EMBL/GenBank/DDBJ databases">
        <title>First draft genome of Liparis tanakae, snailfish: a comprehensive survey of snailfish specific genes.</title>
        <authorList>
            <person name="Kim W."/>
            <person name="Song I."/>
            <person name="Jeong J.-H."/>
            <person name="Kim D."/>
            <person name="Kim S."/>
            <person name="Ryu S."/>
            <person name="Song J.Y."/>
            <person name="Lee S.K."/>
        </authorList>
    </citation>
    <scope>NUCLEOTIDE SEQUENCE [LARGE SCALE GENOMIC DNA]</scope>
    <source>
        <tissue evidence="2">Muscle</tissue>
    </source>
</reference>